<dbReference type="InterPro" id="IPR016064">
    <property type="entry name" value="NAD/diacylglycerol_kinase_sf"/>
</dbReference>
<evidence type="ECO:0000256" key="9">
    <source>
        <dbReference type="ARBA" id="ARBA00023098"/>
    </source>
</evidence>
<dbReference type="InterPro" id="IPR050187">
    <property type="entry name" value="Lipid_Phosphate_FormReg"/>
</dbReference>
<evidence type="ECO:0000256" key="11">
    <source>
        <dbReference type="ARBA" id="ARBA00023264"/>
    </source>
</evidence>
<evidence type="ECO:0000256" key="5">
    <source>
        <dbReference type="ARBA" id="ARBA00022741"/>
    </source>
</evidence>
<evidence type="ECO:0000256" key="10">
    <source>
        <dbReference type="ARBA" id="ARBA00023209"/>
    </source>
</evidence>
<evidence type="ECO:0000313" key="14">
    <source>
        <dbReference type="Proteomes" id="UP000031518"/>
    </source>
</evidence>
<dbReference type="GO" id="GO:0008654">
    <property type="term" value="P:phospholipid biosynthetic process"/>
    <property type="evidence" value="ECO:0007669"/>
    <property type="project" value="UniProtKB-KW"/>
</dbReference>
<dbReference type="GO" id="GO:0016301">
    <property type="term" value="F:kinase activity"/>
    <property type="evidence" value="ECO:0007669"/>
    <property type="project" value="UniProtKB-KW"/>
</dbReference>
<keyword evidence="8" id="KW-0460">Magnesium</keyword>
<proteinExistence type="predicted"/>
<evidence type="ECO:0000256" key="8">
    <source>
        <dbReference type="ARBA" id="ARBA00022842"/>
    </source>
</evidence>
<dbReference type="NCBIfam" id="TIGR00147">
    <property type="entry name" value="YegS/Rv2252/BmrU family lipid kinase"/>
    <property type="match status" value="1"/>
</dbReference>
<dbReference type="PANTHER" id="PTHR12358:SF106">
    <property type="entry name" value="LIPID KINASE YEGS"/>
    <property type="match status" value="1"/>
</dbReference>
<dbReference type="Pfam" id="PF00781">
    <property type="entry name" value="DAGK_cat"/>
    <property type="match status" value="1"/>
</dbReference>
<evidence type="ECO:0000259" key="12">
    <source>
        <dbReference type="PROSITE" id="PS50146"/>
    </source>
</evidence>
<dbReference type="Proteomes" id="UP000031518">
    <property type="component" value="Unassembled WGS sequence"/>
</dbReference>
<evidence type="ECO:0000256" key="4">
    <source>
        <dbReference type="ARBA" id="ARBA00022723"/>
    </source>
</evidence>
<evidence type="ECO:0000256" key="2">
    <source>
        <dbReference type="ARBA" id="ARBA00022516"/>
    </source>
</evidence>
<dbReference type="EMBL" id="CBXV010000008">
    <property type="protein sequence ID" value="CDM66493.1"/>
    <property type="molecule type" value="Genomic_DNA"/>
</dbReference>
<dbReference type="OrthoDB" id="142078at2"/>
<dbReference type="SMART" id="SM00046">
    <property type="entry name" value="DAGKc"/>
    <property type="match status" value="1"/>
</dbReference>
<keyword evidence="14" id="KW-1185">Reference proteome</keyword>
<dbReference type="Pfam" id="PF19279">
    <property type="entry name" value="YegS_C"/>
    <property type="match status" value="1"/>
</dbReference>
<name>A0A0B6WZ08_9BACT</name>
<comment type="cofactor">
    <cofactor evidence="1">
        <name>Mg(2+)</name>
        <dbReference type="ChEBI" id="CHEBI:18420"/>
    </cofactor>
</comment>
<dbReference type="STRING" id="454194.PYK22_02523"/>
<gene>
    <name evidence="13" type="ORF">PYK22_02523</name>
</gene>
<dbReference type="Gene3D" id="2.60.200.40">
    <property type="match status" value="1"/>
</dbReference>
<sequence length="296" mass="31810">MTDVVLIANPCARGVAGRRRGEIASLTSALARCGLRIETCWTTGPGDATHLASRALGDGAGIIIAAGGDGTTNEILQSIVGTKVKLAIWPAGTANVLARALALPTSVERAVAAIIQGRTRSIYPGIATSDATGLKRYFLLMAGIGLDASIVARVRPRLKSRLGQLAFWISGVEHLLSWHLTPFRIEIDGRTIEATFAAIGRAPRYGGELAITPNARLDQPEFEICIVSSRSRWRYLQLLWRAIFDRLIEDAHDCLLLRASQLRARGEAAVQVDGELIGRLPMSFTISASPVEIIVP</sequence>
<dbReference type="SUPFAM" id="SSF111331">
    <property type="entry name" value="NAD kinase/diacylglycerol kinase-like"/>
    <property type="match status" value="1"/>
</dbReference>
<evidence type="ECO:0000256" key="3">
    <source>
        <dbReference type="ARBA" id="ARBA00022679"/>
    </source>
</evidence>
<evidence type="ECO:0000256" key="6">
    <source>
        <dbReference type="ARBA" id="ARBA00022777"/>
    </source>
</evidence>
<keyword evidence="11" id="KW-1208">Phospholipid metabolism</keyword>
<dbReference type="PROSITE" id="PS50146">
    <property type="entry name" value="DAGK"/>
    <property type="match status" value="1"/>
</dbReference>
<keyword evidence="6" id="KW-0418">Kinase</keyword>
<dbReference type="InterPro" id="IPR005218">
    <property type="entry name" value="Diacylglycerol/lipid_kinase"/>
</dbReference>
<dbReference type="InterPro" id="IPR017438">
    <property type="entry name" value="ATP-NAD_kinase_N"/>
</dbReference>
<dbReference type="GO" id="GO:0005886">
    <property type="term" value="C:plasma membrane"/>
    <property type="evidence" value="ECO:0007669"/>
    <property type="project" value="TreeGrafter"/>
</dbReference>
<dbReference type="PANTHER" id="PTHR12358">
    <property type="entry name" value="SPHINGOSINE KINASE"/>
    <property type="match status" value="1"/>
</dbReference>
<dbReference type="GO" id="GO:0046872">
    <property type="term" value="F:metal ion binding"/>
    <property type="evidence" value="ECO:0007669"/>
    <property type="project" value="UniProtKB-KW"/>
</dbReference>
<dbReference type="AlphaFoldDB" id="A0A0B6WZ08"/>
<reference evidence="13 14" key="1">
    <citation type="submission" date="2013-12" db="EMBL/GenBank/DDBJ databases">
        <authorList>
            <person name="Stott M."/>
        </authorList>
    </citation>
    <scope>NUCLEOTIDE SEQUENCE [LARGE SCALE GENOMIC DNA]</scope>
    <source>
        <strain evidence="13 14">K22</strain>
    </source>
</reference>
<keyword evidence="10" id="KW-0594">Phospholipid biosynthesis</keyword>
<dbReference type="InterPro" id="IPR045540">
    <property type="entry name" value="YegS/DAGK_C"/>
</dbReference>
<keyword evidence="9" id="KW-0443">Lipid metabolism</keyword>
<protein>
    <recommendedName>
        <fullName evidence="12">DAGKc domain-containing protein</fullName>
    </recommendedName>
</protein>
<keyword evidence="4" id="KW-0479">Metal-binding</keyword>
<organism evidence="13 14">
    <name type="scientific">Pyrinomonas methylaliphatogenes</name>
    <dbReference type="NCBI Taxonomy" id="454194"/>
    <lineage>
        <taxon>Bacteria</taxon>
        <taxon>Pseudomonadati</taxon>
        <taxon>Acidobacteriota</taxon>
        <taxon>Blastocatellia</taxon>
        <taxon>Blastocatellales</taxon>
        <taxon>Pyrinomonadaceae</taxon>
        <taxon>Pyrinomonas</taxon>
    </lineage>
</organism>
<evidence type="ECO:0000256" key="1">
    <source>
        <dbReference type="ARBA" id="ARBA00001946"/>
    </source>
</evidence>
<evidence type="ECO:0000313" key="13">
    <source>
        <dbReference type="EMBL" id="CDM66493.1"/>
    </source>
</evidence>
<keyword evidence="7" id="KW-0067">ATP-binding</keyword>
<dbReference type="InterPro" id="IPR001206">
    <property type="entry name" value="Diacylglycerol_kinase_cat_dom"/>
</dbReference>
<keyword evidence="2" id="KW-0444">Lipid biosynthesis</keyword>
<dbReference type="Gene3D" id="3.40.50.10330">
    <property type="entry name" value="Probable inorganic polyphosphate/atp-NAD kinase, domain 1"/>
    <property type="match status" value="1"/>
</dbReference>
<keyword evidence="5" id="KW-0547">Nucleotide-binding</keyword>
<keyword evidence="3" id="KW-0808">Transferase</keyword>
<reference evidence="13 14" key="2">
    <citation type="submission" date="2015-01" db="EMBL/GenBank/DDBJ databases">
        <title>Complete genome sequence of Pyrinomonas methylaliphatogenes type strain K22T.</title>
        <authorList>
            <person name="Lee K.C.Y."/>
            <person name="Power J.F."/>
            <person name="Dunfield P.F."/>
            <person name="Morgan X.C."/>
            <person name="Huttenhower C."/>
            <person name="Stott M.B."/>
        </authorList>
    </citation>
    <scope>NUCLEOTIDE SEQUENCE [LARGE SCALE GENOMIC DNA]</scope>
    <source>
        <strain evidence="13 14">K22</strain>
    </source>
</reference>
<evidence type="ECO:0000256" key="7">
    <source>
        <dbReference type="ARBA" id="ARBA00022840"/>
    </source>
</evidence>
<dbReference type="RefSeq" id="WP_041977782.1">
    <property type="nucleotide sequence ID" value="NZ_CBXV010000008.1"/>
</dbReference>
<dbReference type="GO" id="GO:0005524">
    <property type="term" value="F:ATP binding"/>
    <property type="evidence" value="ECO:0007669"/>
    <property type="project" value="UniProtKB-KW"/>
</dbReference>
<accession>A0A0B6WZ08</accession>
<feature type="domain" description="DAGKc" evidence="12">
    <location>
        <begin position="1"/>
        <end position="131"/>
    </location>
</feature>